<evidence type="ECO:0000259" key="2">
    <source>
        <dbReference type="PROSITE" id="PS51178"/>
    </source>
</evidence>
<dbReference type="Gene3D" id="3.30.10.20">
    <property type="match status" value="2"/>
</dbReference>
<proteinExistence type="predicted"/>
<dbReference type="CDD" id="cd06577">
    <property type="entry name" value="PASTA_pknB"/>
    <property type="match status" value="1"/>
</dbReference>
<feature type="region of interest" description="Disordered" evidence="1">
    <location>
        <begin position="145"/>
        <end position="179"/>
    </location>
</feature>
<evidence type="ECO:0000256" key="1">
    <source>
        <dbReference type="SAM" id="MobiDB-lite"/>
    </source>
</evidence>
<evidence type="ECO:0000313" key="3">
    <source>
        <dbReference type="EMBL" id="MFC4242943.1"/>
    </source>
</evidence>
<evidence type="ECO:0000313" key="4">
    <source>
        <dbReference type="Proteomes" id="UP001595900"/>
    </source>
</evidence>
<accession>A0ABV8Q5K5</accession>
<sequence length="179" mass="17794">MTVLVSAGPEHAVVPPLAGATLVQARQRLTAAGLKLGAPTTQDGPQQPGTIINQKPAAEASVIAGSYVDVAAASGWQKIPAGLVGEDSATVVKTLNNGGFTVHTVPAPSTLYATGYVLSVSPLPGQRTQLATVITVTAAQYASPAAPNAASNASATPTSTPTAQASASPTHIPTPDRTP</sequence>
<feature type="compositionally biased region" description="Low complexity" evidence="1">
    <location>
        <begin position="145"/>
        <end position="170"/>
    </location>
</feature>
<organism evidence="3 4">
    <name type="scientific">Gryllotalpicola reticulitermitis</name>
    <dbReference type="NCBI Taxonomy" id="1184153"/>
    <lineage>
        <taxon>Bacteria</taxon>
        <taxon>Bacillati</taxon>
        <taxon>Actinomycetota</taxon>
        <taxon>Actinomycetes</taxon>
        <taxon>Micrococcales</taxon>
        <taxon>Microbacteriaceae</taxon>
        <taxon>Gryllotalpicola</taxon>
    </lineage>
</organism>
<name>A0ABV8Q5K5_9MICO</name>
<protein>
    <submittedName>
        <fullName evidence="3">PASTA domain-containing protein</fullName>
    </submittedName>
</protein>
<dbReference type="InterPro" id="IPR005543">
    <property type="entry name" value="PASTA_dom"/>
</dbReference>
<dbReference type="EMBL" id="JBHSCN010000004">
    <property type="protein sequence ID" value="MFC4242943.1"/>
    <property type="molecule type" value="Genomic_DNA"/>
</dbReference>
<keyword evidence="4" id="KW-1185">Reference proteome</keyword>
<dbReference type="RefSeq" id="WP_390227908.1">
    <property type="nucleotide sequence ID" value="NZ_JBHSCN010000004.1"/>
</dbReference>
<gene>
    <name evidence="3" type="ORF">ACFOYW_06135</name>
</gene>
<dbReference type="PROSITE" id="PS51178">
    <property type="entry name" value="PASTA"/>
    <property type="match status" value="1"/>
</dbReference>
<dbReference type="SMART" id="SM00740">
    <property type="entry name" value="PASTA"/>
    <property type="match status" value="2"/>
</dbReference>
<reference evidence="4" key="1">
    <citation type="journal article" date="2019" name="Int. J. Syst. Evol. Microbiol.">
        <title>The Global Catalogue of Microorganisms (GCM) 10K type strain sequencing project: providing services to taxonomists for standard genome sequencing and annotation.</title>
        <authorList>
            <consortium name="The Broad Institute Genomics Platform"/>
            <consortium name="The Broad Institute Genome Sequencing Center for Infectious Disease"/>
            <person name="Wu L."/>
            <person name="Ma J."/>
        </authorList>
    </citation>
    <scope>NUCLEOTIDE SEQUENCE [LARGE SCALE GENOMIC DNA]</scope>
    <source>
        <strain evidence="4">CGMCC 1.10363</strain>
    </source>
</reference>
<dbReference type="Proteomes" id="UP001595900">
    <property type="component" value="Unassembled WGS sequence"/>
</dbReference>
<feature type="domain" description="PASTA" evidence="2">
    <location>
        <begin position="8"/>
        <end position="74"/>
    </location>
</feature>
<comment type="caution">
    <text evidence="3">The sequence shown here is derived from an EMBL/GenBank/DDBJ whole genome shotgun (WGS) entry which is preliminary data.</text>
</comment>
<dbReference type="Pfam" id="PF03793">
    <property type="entry name" value="PASTA"/>
    <property type="match status" value="2"/>
</dbReference>